<keyword evidence="3" id="KW-1185">Reference proteome</keyword>
<sequence>MAVAVGQLKEFEGKKHVSAIKESLKLDEREDGMLSKHQTGSRPLDLKAKTVKVEEERQTKRHWSSSSSFL</sequence>
<feature type="region of interest" description="Disordered" evidence="1">
    <location>
        <begin position="51"/>
        <end position="70"/>
    </location>
</feature>
<dbReference type="Proteomes" id="UP000009183">
    <property type="component" value="Chromosome 11"/>
</dbReference>
<dbReference type="PaxDb" id="29760-VIT_11s0103g00460.t01"/>
<proteinExistence type="predicted"/>
<dbReference type="AlphaFoldDB" id="F6I5P2"/>
<evidence type="ECO:0000313" key="3">
    <source>
        <dbReference type="Proteomes" id="UP000009183"/>
    </source>
</evidence>
<evidence type="ECO:0000313" key="2">
    <source>
        <dbReference type="EMBL" id="CCB62260.1"/>
    </source>
</evidence>
<reference evidence="3" key="1">
    <citation type="journal article" date="2007" name="Nature">
        <title>The grapevine genome sequence suggests ancestral hexaploidization in major angiosperm phyla.</title>
        <authorList>
            <consortium name="The French-Italian Public Consortium for Grapevine Genome Characterization."/>
            <person name="Jaillon O."/>
            <person name="Aury J.-M."/>
            <person name="Noel B."/>
            <person name="Policriti A."/>
            <person name="Clepet C."/>
            <person name="Casagrande A."/>
            <person name="Choisne N."/>
            <person name="Aubourg S."/>
            <person name="Vitulo N."/>
            <person name="Jubin C."/>
            <person name="Vezzi A."/>
            <person name="Legeai F."/>
            <person name="Hugueney P."/>
            <person name="Dasilva C."/>
            <person name="Horner D."/>
            <person name="Mica E."/>
            <person name="Jublot D."/>
            <person name="Poulain J."/>
            <person name="Bruyere C."/>
            <person name="Billault A."/>
            <person name="Segurens B."/>
            <person name="Gouyvenoux M."/>
            <person name="Ugarte E."/>
            <person name="Cattonaro F."/>
            <person name="Anthouard V."/>
            <person name="Vico V."/>
            <person name="Del Fabbro C."/>
            <person name="Alaux M."/>
            <person name="Di Gaspero G."/>
            <person name="Dumas V."/>
            <person name="Felice N."/>
            <person name="Paillard S."/>
            <person name="Juman I."/>
            <person name="Moroldo M."/>
            <person name="Scalabrin S."/>
            <person name="Canaguier A."/>
            <person name="Le Clainche I."/>
            <person name="Malacrida G."/>
            <person name="Durand E."/>
            <person name="Pesole G."/>
            <person name="Laucou V."/>
            <person name="Chatelet P."/>
            <person name="Merdinoglu D."/>
            <person name="Delledonne M."/>
            <person name="Pezzotti M."/>
            <person name="Lecharny A."/>
            <person name="Scarpelli C."/>
            <person name="Artiguenave F."/>
            <person name="Pe M.E."/>
            <person name="Valle G."/>
            <person name="Morgante M."/>
            <person name="Caboche M."/>
            <person name="Adam-Blondon A.-F."/>
            <person name="Weissenbach J."/>
            <person name="Quetier F."/>
            <person name="Wincker P."/>
        </authorList>
    </citation>
    <scope>NUCLEOTIDE SEQUENCE [LARGE SCALE GENOMIC DNA]</scope>
    <source>
        <strain evidence="3">cv. Pinot noir / PN40024</strain>
    </source>
</reference>
<dbReference type="InParanoid" id="F6I5P2"/>
<protein>
    <submittedName>
        <fullName evidence="2">Uncharacterized protein</fullName>
    </submittedName>
</protein>
<evidence type="ECO:0000256" key="1">
    <source>
        <dbReference type="SAM" id="MobiDB-lite"/>
    </source>
</evidence>
<organism evidence="2 3">
    <name type="scientific">Vitis vinifera</name>
    <name type="common">Grape</name>
    <dbReference type="NCBI Taxonomy" id="29760"/>
    <lineage>
        <taxon>Eukaryota</taxon>
        <taxon>Viridiplantae</taxon>
        <taxon>Streptophyta</taxon>
        <taxon>Embryophyta</taxon>
        <taxon>Tracheophyta</taxon>
        <taxon>Spermatophyta</taxon>
        <taxon>Magnoliopsida</taxon>
        <taxon>eudicotyledons</taxon>
        <taxon>Gunneridae</taxon>
        <taxon>Pentapetalae</taxon>
        <taxon>rosids</taxon>
        <taxon>Vitales</taxon>
        <taxon>Vitaceae</taxon>
        <taxon>Viteae</taxon>
        <taxon>Vitis</taxon>
    </lineage>
</organism>
<dbReference type="EMBL" id="FN596751">
    <property type="protein sequence ID" value="CCB62260.1"/>
    <property type="molecule type" value="Genomic_DNA"/>
</dbReference>
<name>F6I5P2_VITVI</name>
<dbReference type="HOGENOM" id="CLU_2763021_0_0_1"/>
<gene>
    <name evidence="2" type="ordered locus">VIT_11s0103g00460</name>
</gene>
<accession>F6I5P2</accession>